<dbReference type="NCBIfam" id="TIGR00277">
    <property type="entry name" value="HDIG"/>
    <property type="match status" value="1"/>
</dbReference>
<dbReference type="Gene3D" id="1.10.3210.50">
    <property type="match status" value="1"/>
</dbReference>
<dbReference type="PANTHER" id="PTHR33594:SF1">
    <property type="entry name" value="HD_PDEASE DOMAIN-CONTAINING PROTEIN"/>
    <property type="match status" value="1"/>
</dbReference>
<dbReference type="STRING" id="1120920.SAMN03080599_00899"/>
<protein>
    <recommendedName>
        <fullName evidence="1">HD/PDEase domain-containing protein</fullName>
    </recommendedName>
</protein>
<dbReference type="SUPFAM" id="SSF109604">
    <property type="entry name" value="HD-domain/PDEase-like"/>
    <property type="match status" value="1"/>
</dbReference>
<dbReference type="EMBL" id="FMWL01000003">
    <property type="protein sequence ID" value="SCZ77701.1"/>
    <property type="molecule type" value="Genomic_DNA"/>
</dbReference>
<sequence length="243" mass="27479">MNQPTAIQQTSDLLALKEIKSITESQYEELLWMMVEDALSCSAHDIDHVRRVYKLALKIASFYPEVNYEVLIPAVLLHDIGRREEDLDLTGNTDHAVIGAVKAREILERMGIRMEIIEEIQKAIITHRYRSGQRPASLEAAILYDADKLDAIGAVGVARTFMMAGQEGAQLYRKVDLETYTSENLTENGRILNLENHAPNVEYIVKLKRIPERMVTEVGRAMALKRAGIMKAFFDALDSEMSE</sequence>
<evidence type="ECO:0000313" key="2">
    <source>
        <dbReference type="EMBL" id="SCZ77701.1"/>
    </source>
</evidence>
<dbReference type="InterPro" id="IPR003607">
    <property type="entry name" value="HD/PDEase_dom"/>
</dbReference>
<accession>A0A1G5RW82</accession>
<dbReference type="CDD" id="cd00077">
    <property type="entry name" value="HDc"/>
    <property type="match status" value="1"/>
</dbReference>
<dbReference type="InterPro" id="IPR006674">
    <property type="entry name" value="HD_domain"/>
</dbReference>
<dbReference type="RefSeq" id="WP_242870790.1">
    <property type="nucleotide sequence ID" value="NZ_FMWL01000003.1"/>
</dbReference>
<evidence type="ECO:0000313" key="3">
    <source>
        <dbReference type="Proteomes" id="UP000199208"/>
    </source>
</evidence>
<name>A0A1G5RW82_9FIRM</name>
<dbReference type="Proteomes" id="UP000199208">
    <property type="component" value="Unassembled WGS sequence"/>
</dbReference>
<keyword evidence="3" id="KW-1185">Reference proteome</keyword>
<dbReference type="InterPro" id="IPR006675">
    <property type="entry name" value="HDIG_dom"/>
</dbReference>
<dbReference type="PANTHER" id="PTHR33594">
    <property type="entry name" value="SUPERFAMILY HYDROLASE, PUTATIVE (AFU_ORTHOLOGUE AFUA_1G03035)-RELATED"/>
    <property type="match status" value="1"/>
</dbReference>
<proteinExistence type="predicted"/>
<gene>
    <name evidence="2" type="ORF">SAMN03080599_00899</name>
</gene>
<dbReference type="Pfam" id="PF01966">
    <property type="entry name" value="HD"/>
    <property type="match status" value="1"/>
</dbReference>
<feature type="domain" description="HD/PDEase" evidence="1">
    <location>
        <begin position="41"/>
        <end position="161"/>
    </location>
</feature>
<reference evidence="2 3" key="1">
    <citation type="submission" date="2016-10" db="EMBL/GenBank/DDBJ databases">
        <authorList>
            <person name="de Groot N.N."/>
        </authorList>
    </citation>
    <scope>NUCLEOTIDE SEQUENCE [LARGE SCALE GENOMIC DNA]</scope>
    <source>
        <strain evidence="2 3">DSM 2784</strain>
    </source>
</reference>
<evidence type="ECO:0000259" key="1">
    <source>
        <dbReference type="SMART" id="SM00471"/>
    </source>
</evidence>
<dbReference type="AlphaFoldDB" id="A0A1G5RW82"/>
<organism evidence="2 3">
    <name type="scientific">Acidaminobacter hydrogenoformans DSM 2784</name>
    <dbReference type="NCBI Taxonomy" id="1120920"/>
    <lineage>
        <taxon>Bacteria</taxon>
        <taxon>Bacillati</taxon>
        <taxon>Bacillota</taxon>
        <taxon>Clostridia</taxon>
        <taxon>Peptostreptococcales</taxon>
        <taxon>Acidaminobacteraceae</taxon>
        <taxon>Acidaminobacter</taxon>
    </lineage>
</organism>
<dbReference type="SMART" id="SM00471">
    <property type="entry name" value="HDc"/>
    <property type="match status" value="1"/>
</dbReference>